<feature type="domain" description="ATP-grasp" evidence="6">
    <location>
        <begin position="108"/>
        <end position="290"/>
    </location>
</feature>
<dbReference type="Pfam" id="PF08443">
    <property type="entry name" value="RimK"/>
    <property type="match status" value="1"/>
</dbReference>
<dbReference type="Gene3D" id="3.30.470.20">
    <property type="entry name" value="ATP-grasp fold, B domain"/>
    <property type="match status" value="1"/>
</dbReference>
<organism evidence="7 8">
    <name type="scientific">Candidatus Methylocalor cossyra</name>
    <dbReference type="NCBI Taxonomy" id="3108543"/>
    <lineage>
        <taxon>Bacteria</taxon>
        <taxon>Pseudomonadati</taxon>
        <taxon>Pseudomonadota</taxon>
        <taxon>Gammaproteobacteria</taxon>
        <taxon>Methylococcales</taxon>
        <taxon>Methylococcaceae</taxon>
        <taxon>Candidatus Methylocalor</taxon>
    </lineage>
</organism>
<dbReference type="SUPFAM" id="SSF56059">
    <property type="entry name" value="Glutathione synthetase ATP-binding domain-like"/>
    <property type="match status" value="1"/>
</dbReference>
<evidence type="ECO:0000259" key="6">
    <source>
        <dbReference type="PROSITE" id="PS50975"/>
    </source>
</evidence>
<dbReference type="InterPro" id="IPR004666">
    <property type="entry name" value="Rp_bS6_RimK/Lys_biosynth_LsyX"/>
</dbReference>
<sequence length="304" mass="33523">MGHIAIITDDPGWHGRRLREALAARGYQHRYVSLTACRLDLDGNPIAVRLPGFEDRLPDGVFVRGVPGGTLDQVVFYLDVLHALQELGVPVYNDGRAVERTVDKAMTSFLLHRAGIPTPPTWVARDPAAARAIAERELQAGHQVVSKPLFGSQGTGLKRFARMDDLADLEGDNGIFYLQRFVHCGSQSHDFRVFVIRGRAVAAMRRCGVTWLNNVHQGARCEPVRLDDRLLCRLAEDAVKVLKMGYAGVDLIRDEHGRYSVLEVNSIPAWKGLQQVTAVSIAELLVEDFLSLCVPSPAPEACAQ</sequence>
<keyword evidence="7" id="KW-0436">Ligase</keyword>
<dbReference type="Proteomes" id="UP001497493">
    <property type="component" value="Chromosome"/>
</dbReference>
<dbReference type="NCBIfam" id="TIGR00768">
    <property type="entry name" value="rimK_fam"/>
    <property type="match status" value="1"/>
</dbReference>
<dbReference type="Gene3D" id="3.40.50.20">
    <property type="match status" value="1"/>
</dbReference>
<evidence type="ECO:0000256" key="2">
    <source>
        <dbReference type="ARBA" id="ARBA00022741"/>
    </source>
</evidence>
<keyword evidence="1" id="KW-0479">Metal-binding</keyword>
<accession>A0ABM9NEI3</accession>
<reference evidence="7 8" key="1">
    <citation type="submission" date="2024-04" db="EMBL/GenBank/DDBJ databases">
        <authorList>
            <person name="Cremers G."/>
        </authorList>
    </citation>
    <scope>NUCLEOTIDE SEQUENCE [LARGE SCALE GENOMIC DNA]</scope>
    <source>
        <strain evidence="7">MeCH1-AG</strain>
    </source>
</reference>
<keyword evidence="4" id="KW-0464">Manganese</keyword>
<name>A0ABM9NEI3_9GAMM</name>
<keyword evidence="3 5" id="KW-0067">ATP-binding</keyword>
<evidence type="ECO:0000313" key="8">
    <source>
        <dbReference type="Proteomes" id="UP001497493"/>
    </source>
</evidence>
<proteinExistence type="predicted"/>
<evidence type="ECO:0000256" key="3">
    <source>
        <dbReference type="ARBA" id="ARBA00022840"/>
    </source>
</evidence>
<protein>
    <submittedName>
        <fullName evidence="7">Alpha-L-glutamate ligase, RimK family</fullName>
    </submittedName>
</protein>
<evidence type="ECO:0000256" key="1">
    <source>
        <dbReference type="ARBA" id="ARBA00022723"/>
    </source>
</evidence>
<keyword evidence="2 5" id="KW-0547">Nucleotide-binding</keyword>
<dbReference type="PROSITE" id="PS50975">
    <property type="entry name" value="ATP_GRASP"/>
    <property type="match status" value="1"/>
</dbReference>
<dbReference type="PANTHER" id="PTHR21621">
    <property type="entry name" value="RIBOSOMAL PROTEIN S6 MODIFICATION PROTEIN"/>
    <property type="match status" value="1"/>
</dbReference>
<dbReference type="PANTHER" id="PTHR21621:SF0">
    <property type="entry name" value="BETA-CITRYLGLUTAMATE SYNTHASE B-RELATED"/>
    <property type="match status" value="1"/>
</dbReference>
<evidence type="ECO:0000313" key="7">
    <source>
        <dbReference type="EMBL" id="CAL1238986.1"/>
    </source>
</evidence>
<evidence type="ECO:0000256" key="5">
    <source>
        <dbReference type="PROSITE-ProRule" id="PRU00409"/>
    </source>
</evidence>
<dbReference type="EMBL" id="OZ026884">
    <property type="protein sequence ID" value="CAL1238986.1"/>
    <property type="molecule type" value="Genomic_DNA"/>
</dbReference>
<gene>
    <name evidence="7" type="ORF">MECH1_V1_0205</name>
</gene>
<dbReference type="RefSeq" id="WP_348758586.1">
    <property type="nucleotide sequence ID" value="NZ_OZ026884.1"/>
</dbReference>
<keyword evidence="8" id="KW-1185">Reference proteome</keyword>
<dbReference type="GO" id="GO:0016874">
    <property type="term" value="F:ligase activity"/>
    <property type="evidence" value="ECO:0007669"/>
    <property type="project" value="UniProtKB-KW"/>
</dbReference>
<dbReference type="InterPro" id="IPR011761">
    <property type="entry name" value="ATP-grasp"/>
</dbReference>
<evidence type="ECO:0000256" key="4">
    <source>
        <dbReference type="ARBA" id="ARBA00023211"/>
    </source>
</evidence>
<dbReference type="InterPro" id="IPR013651">
    <property type="entry name" value="ATP-grasp_RimK-type"/>
</dbReference>